<dbReference type="Proteomes" id="UP000254834">
    <property type="component" value="Chromosome"/>
</dbReference>
<evidence type="ECO:0000313" key="2">
    <source>
        <dbReference type="Proteomes" id="UP000254834"/>
    </source>
</evidence>
<accession>A0A345ZC21</accession>
<dbReference type="AlphaFoldDB" id="A0A345ZC21"/>
<protein>
    <submittedName>
        <fullName evidence="1">Uncharacterized protein</fullName>
    </submittedName>
</protein>
<sequence>MKHILKKIFLLSCCIVHQSILPMHRHLLKKSIGNVTFQQRSFCDQPIEYMQALHLAALAINSYGLARVKAPESIPAHCAGIVLGVSASTPEAVIGVVAVTSFAYINNYNKYNNKK</sequence>
<reference evidence="1 2" key="1">
    <citation type="submission" date="2017-12" db="EMBL/GenBank/DDBJ databases">
        <title>Chromulinavorax destructans is a abundant pathogen of dominant heterotrophic picoflagllates.</title>
        <authorList>
            <person name="Deeg C.M."/>
            <person name="Zimmer M."/>
            <person name="Suttle C.A."/>
        </authorList>
    </citation>
    <scope>NUCLEOTIDE SEQUENCE [LARGE SCALE GENOMIC DNA]</scope>
    <source>
        <strain evidence="1 2">SeV1</strain>
    </source>
</reference>
<proteinExistence type="predicted"/>
<name>A0A345ZC21_9BACT</name>
<evidence type="ECO:0000313" key="1">
    <source>
        <dbReference type="EMBL" id="AXK60838.1"/>
    </source>
</evidence>
<gene>
    <name evidence="1" type="ORF">C0J27_03780</name>
</gene>
<dbReference type="RefSeq" id="WP_115585853.1">
    <property type="nucleotide sequence ID" value="NZ_CP025544.1"/>
</dbReference>
<keyword evidence="2" id="KW-1185">Reference proteome</keyword>
<dbReference type="EMBL" id="CP025544">
    <property type="protein sequence ID" value="AXK60838.1"/>
    <property type="molecule type" value="Genomic_DNA"/>
</dbReference>
<organism evidence="1 2">
    <name type="scientific">Candidatus Chromulinivorax destructor</name>
    <dbReference type="NCBI Taxonomy" id="2066483"/>
    <lineage>
        <taxon>Bacteria</taxon>
        <taxon>Candidatus Babelota</taxon>
        <taxon>Candidatus Babeliae</taxon>
        <taxon>Candidatus Babeliales</taxon>
        <taxon>Candidatus Chromulinivoraceae</taxon>
        <taxon>Candidatus Chromulinivorax</taxon>
    </lineage>
</organism>
<dbReference type="KEGG" id="cdes:C0J27_03780"/>